<feature type="domain" description="GGDEF" evidence="2">
    <location>
        <begin position="23"/>
        <end position="150"/>
    </location>
</feature>
<dbReference type="Gene3D" id="3.20.20.450">
    <property type="entry name" value="EAL domain"/>
    <property type="match status" value="1"/>
</dbReference>
<dbReference type="PANTHER" id="PTHR44757:SF2">
    <property type="entry name" value="BIOFILM ARCHITECTURE MAINTENANCE PROTEIN MBAA"/>
    <property type="match status" value="1"/>
</dbReference>
<evidence type="ECO:0000259" key="2">
    <source>
        <dbReference type="PROSITE" id="PS50887"/>
    </source>
</evidence>
<keyword evidence="4" id="KW-1185">Reference proteome</keyword>
<dbReference type="InterPro" id="IPR001633">
    <property type="entry name" value="EAL_dom"/>
</dbReference>
<dbReference type="AlphaFoldDB" id="A0A5Q0BM59"/>
<evidence type="ECO:0000259" key="1">
    <source>
        <dbReference type="PROSITE" id="PS50883"/>
    </source>
</evidence>
<feature type="domain" description="EAL" evidence="1">
    <location>
        <begin position="159"/>
        <end position="414"/>
    </location>
</feature>
<dbReference type="InterPro" id="IPR000160">
    <property type="entry name" value="GGDEF_dom"/>
</dbReference>
<name>A0A5Q0BM59_9GAMM</name>
<dbReference type="OrthoDB" id="6597954at2"/>
<dbReference type="InParanoid" id="A0A5Q0BM59"/>
<dbReference type="InterPro" id="IPR035919">
    <property type="entry name" value="EAL_sf"/>
</dbReference>
<dbReference type="PROSITE" id="PS50887">
    <property type="entry name" value="GGDEF"/>
    <property type="match status" value="1"/>
</dbReference>
<gene>
    <name evidence="3" type="ORF">F6R98_02710</name>
</gene>
<dbReference type="CDD" id="cd01948">
    <property type="entry name" value="EAL"/>
    <property type="match status" value="1"/>
</dbReference>
<accession>A0A5Q0BM59</accession>
<proteinExistence type="predicted"/>
<dbReference type="SMART" id="SM00267">
    <property type="entry name" value="GGDEF"/>
    <property type="match status" value="1"/>
</dbReference>
<organism evidence="3 4">
    <name type="scientific">Candidatus Methylospira mobilis</name>
    <dbReference type="NCBI Taxonomy" id="1808979"/>
    <lineage>
        <taxon>Bacteria</taxon>
        <taxon>Pseudomonadati</taxon>
        <taxon>Pseudomonadota</taxon>
        <taxon>Gammaproteobacteria</taxon>
        <taxon>Methylococcales</taxon>
        <taxon>Methylococcaceae</taxon>
        <taxon>Candidatus Methylospira</taxon>
    </lineage>
</organism>
<dbReference type="SMART" id="SM00052">
    <property type="entry name" value="EAL"/>
    <property type="match status" value="1"/>
</dbReference>
<dbReference type="Pfam" id="PF00563">
    <property type="entry name" value="EAL"/>
    <property type="match status" value="1"/>
</dbReference>
<dbReference type="SUPFAM" id="SSF141868">
    <property type="entry name" value="EAL domain-like"/>
    <property type="match status" value="1"/>
</dbReference>
<protein>
    <submittedName>
        <fullName evidence="3">EAL domain-containing protein</fullName>
    </submittedName>
</protein>
<dbReference type="InterPro" id="IPR052155">
    <property type="entry name" value="Biofilm_reg_signaling"/>
</dbReference>
<evidence type="ECO:0000313" key="4">
    <source>
        <dbReference type="Proteomes" id="UP000325755"/>
    </source>
</evidence>
<evidence type="ECO:0000313" key="3">
    <source>
        <dbReference type="EMBL" id="QFY44913.1"/>
    </source>
</evidence>
<reference evidence="3 4" key="1">
    <citation type="submission" date="2019-09" db="EMBL/GenBank/DDBJ databases">
        <title>Ecophysiology of the spiral-shaped methanotroph Methylospira mobilis as revealed by the complete genome sequence.</title>
        <authorList>
            <person name="Oshkin I.Y."/>
            <person name="Dedysh S.N."/>
            <person name="Miroshnikov K."/>
            <person name="Danilova O.V."/>
            <person name="Hakobyan A."/>
            <person name="Liesack W."/>
        </authorList>
    </citation>
    <scope>NUCLEOTIDE SEQUENCE [LARGE SCALE GENOMIC DNA]</scope>
    <source>
        <strain evidence="3 4">Shm1</strain>
    </source>
</reference>
<dbReference type="EMBL" id="CP044205">
    <property type="protein sequence ID" value="QFY44913.1"/>
    <property type="molecule type" value="Genomic_DNA"/>
</dbReference>
<dbReference type="InterPro" id="IPR043128">
    <property type="entry name" value="Rev_trsase/Diguanyl_cyclase"/>
</dbReference>
<dbReference type="SUPFAM" id="SSF55073">
    <property type="entry name" value="Nucleotide cyclase"/>
    <property type="match status" value="1"/>
</dbReference>
<sequence length="424" mass="47270">MWVERYFHSHLIWVCRCADCGFMCFRLRVVTVNDALGHQKGDELLVQVAERIQCCVRASDTLARLGGDEFTVILRELSNTGDIAPVTQGLITRLGEYFQLGKDRAYISASIGVTVYPEDGTSSDILLQNAYQAMYAAKQSGRNGFRFFTAAMQETAQLRTRLLNDLRQALQRSEFQLYYQPIVCLSTGIIHKAEALLRWKHPEYGFISPSVFISVAEDSGLIHDIGDWVFKEAAQQVKQWRERYHRDFQVSVNKSPAQFSGGKVAHRHWSDHLEMLGLPGQSIVIEITEGLLLNVDGGLKDKLLPFKNSGVQVAIDDFGTGYSSLAYLNKLDIDFLKIDQSFTRNLSPGSTDSALCEAIVVMAHKLGQLVIAEGVETEEQRALLVQMGCDYGQGYLFSKPLPVRELEVFLAANQSALASDGLTA</sequence>
<dbReference type="CDD" id="cd01949">
    <property type="entry name" value="GGDEF"/>
    <property type="match status" value="1"/>
</dbReference>
<dbReference type="PROSITE" id="PS50883">
    <property type="entry name" value="EAL"/>
    <property type="match status" value="1"/>
</dbReference>
<dbReference type="PANTHER" id="PTHR44757">
    <property type="entry name" value="DIGUANYLATE CYCLASE DGCP"/>
    <property type="match status" value="1"/>
</dbReference>
<dbReference type="Pfam" id="PF00990">
    <property type="entry name" value="GGDEF"/>
    <property type="match status" value="1"/>
</dbReference>
<dbReference type="NCBIfam" id="TIGR00254">
    <property type="entry name" value="GGDEF"/>
    <property type="match status" value="1"/>
</dbReference>
<dbReference type="Proteomes" id="UP000325755">
    <property type="component" value="Chromosome"/>
</dbReference>
<dbReference type="Gene3D" id="3.30.70.270">
    <property type="match status" value="1"/>
</dbReference>
<dbReference type="InterPro" id="IPR029787">
    <property type="entry name" value="Nucleotide_cyclase"/>
</dbReference>
<dbReference type="KEGG" id="mmob:F6R98_02710"/>